<reference evidence="2" key="1">
    <citation type="journal article" date="2013" name="Environ. Microbiol.">
        <title>Microbiota from the distal guts of lean and obese adolescents exhibit partial functional redundancy besides clear differences in community structure.</title>
        <authorList>
            <person name="Ferrer M."/>
            <person name="Ruiz A."/>
            <person name="Lanza F."/>
            <person name="Haange S.B."/>
            <person name="Oberbach A."/>
            <person name="Till H."/>
            <person name="Bargiela R."/>
            <person name="Campoy C."/>
            <person name="Segura M.T."/>
            <person name="Richter M."/>
            <person name="von Bergen M."/>
            <person name="Seifert J."/>
            <person name="Suarez A."/>
        </authorList>
    </citation>
    <scope>NUCLEOTIDE SEQUENCE</scope>
</reference>
<proteinExistence type="predicted"/>
<sequence length="184" mass="20468">MSAKKDISKEFDKISDDAKQVQKKRKSLTSRIFKWMCLAVGGSLLIVGGVNIGINYNFLQESLKNQLTEVADMSSNTVSNQLSSITAELQQIAYDSGFDDLTDTGALSTKCLSILSKNPMLTDIKIVNTDGKCFYSETLDYSENESFKKAVETKKTAQGEPYAAKDLKHVLMGRARHSCKRYRS</sequence>
<accession>K1TGI0</accession>
<evidence type="ECO:0000256" key="1">
    <source>
        <dbReference type="SAM" id="Phobius"/>
    </source>
</evidence>
<keyword evidence="1" id="KW-1133">Transmembrane helix</keyword>
<evidence type="ECO:0000313" key="2">
    <source>
        <dbReference type="EMBL" id="EKC72192.1"/>
    </source>
</evidence>
<dbReference type="AlphaFoldDB" id="K1TGI0"/>
<dbReference type="EMBL" id="AJWY01004504">
    <property type="protein sequence ID" value="EKC72192.1"/>
    <property type="molecule type" value="Genomic_DNA"/>
</dbReference>
<protein>
    <submittedName>
        <fullName evidence="2">Methyl-accepting chemotaxis protein</fullName>
    </submittedName>
</protein>
<organism evidence="2">
    <name type="scientific">human gut metagenome</name>
    <dbReference type="NCBI Taxonomy" id="408170"/>
    <lineage>
        <taxon>unclassified sequences</taxon>
        <taxon>metagenomes</taxon>
        <taxon>organismal metagenomes</taxon>
    </lineage>
</organism>
<comment type="caution">
    <text evidence="2">The sequence shown here is derived from an EMBL/GenBank/DDBJ whole genome shotgun (WGS) entry which is preliminary data.</text>
</comment>
<gene>
    <name evidence="2" type="ORF">LEA_06871</name>
</gene>
<keyword evidence="1" id="KW-0472">Membrane</keyword>
<feature type="transmembrane region" description="Helical" evidence="1">
    <location>
        <begin position="32"/>
        <end position="54"/>
    </location>
</feature>
<name>K1TGI0_9ZZZZ</name>
<keyword evidence="1" id="KW-0812">Transmembrane</keyword>